<comment type="caution">
    <text evidence="1">The sequence shown here is derived from an EMBL/GenBank/DDBJ whole genome shotgun (WGS) entry which is preliminary data.</text>
</comment>
<evidence type="ECO:0000313" key="2">
    <source>
        <dbReference type="Proteomes" id="UP001189429"/>
    </source>
</evidence>
<protein>
    <submittedName>
        <fullName evidence="1">Uncharacterized protein</fullName>
    </submittedName>
</protein>
<evidence type="ECO:0000313" key="1">
    <source>
        <dbReference type="EMBL" id="CAK0882586.1"/>
    </source>
</evidence>
<sequence length="203" mass="21784">MGFLRRLQALAERGASAEELEEELGEAWFLCTGMAFALEVLAANSRVCGDSGCRAALAFEQLQLDVVGSRVREHLLLGGRSAVEGSEGERIIPQRDPGSGRQLDQLHFHAAGRFGIASQTVKFLFICGDGRVFFCSSPGPPCLLKCGCFPAVPLARTSRPHVALNAGPASAAVRQPARTWRWPLSLLHRVGGPQNEGVSSEEC</sequence>
<feature type="non-terminal residue" evidence="1">
    <location>
        <position position="203"/>
    </location>
</feature>
<proteinExistence type="predicted"/>
<dbReference type="Proteomes" id="UP001189429">
    <property type="component" value="Unassembled WGS sequence"/>
</dbReference>
<name>A0ABN9WCW8_9DINO</name>
<keyword evidence="2" id="KW-1185">Reference proteome</keyword>
<gene>
    <name evidence="1" type="ORF">PCOR1329_LOCUS65054</name>
</gene>
<accession>A0ABN9WCW8</accession>
<dbReference type="EMBL" id="CAUYUJ010018310">
    <property type="protein sequence ID" value="CAK0882586.1"/>
    <property type="molecule type" value="Genomic_DNA"/>
</dbReference>
<reference evidence="1" key="1">
    <citation type="submission" date="2023-10" db="EMBL/GenBank/DDBJ databases">
        <authorList>
            <person name="Chen Y."/>
            <person name="Shah S."/>
            <person name="Dougan E. K."/>
            <person name="Thang M."/>
            <person name="Chan C."/>
        </authorList>
    </citation>
    <scope>NUCLEOTIDE SEQUENCE [LARGE SCALE GENOMIC DNA]</scope>
</reference>
<organism evidence="1 2">
    <name type="scientific">Prorocentrum cordatum</name>
    <dbReference type="NCBI Taxonomy" id="2364126"/>
    <lineage>
        <taxon>Eukaryota</taxon>
        <taxon>Sar</taxon>
        <taxon>Alveolata</taxon>
        <taxon>Dinophyceae</taxon>
        <taxon>Prorocentrales</taxon>
        <taxon>Prorocentraceae</taxon>
        <taxon>Prorocentrum</taxon>
    </lineage>
</organism>